<proteinExistence type="inferred from homology"/>
<dbReference type="InterPro" id="IPR051910">
    <property type="entry name" value="ComF/GntX_DNA_util-trans"/>
</dbReference>
<dbReference type="InterPro" id="IPR029057">
    <property type="entry name" value="PRTase-like"/>
</dbReference>
<dbReference type="PANTHER" id="PTHR47505">
    <property type="entry name" value="DNA UTILIZATION PROTEIN YHGH"/>
    <property type="match status" value="1"/>
</dbReference>
<dbReference type="PANTHER" id="PTHR47505:SF1">
    <property type="entry name" value="DNA UTILIZATION PROTEIN YHGH"/>
    <property type="match status" value="1"/>
</dbReference>
<evidence type="ECO:0000256" key="1">
    <source>
        <dbReference type="ARBA" id="ARBA00008007"/>
    </source>
</evidence>
<comment type="similarity">
    <text evidence="1">Belongs to the ComF/GntX family.</text>
</comment>
<feature type="domain" description="Phosphoribosyltransferase" evidence="2">
    <location>
        <begin position="177"/>
        <end position="225"/>
    </location>
</feature>
<evidence type="ECO:0000259" key="2">
    <source>
        <dbReference type="Pfam" id="PF00156"/>
    </source>
</evidence>
<organism evidence="3 4">
    <name type="scientific">Leucobacter insecticola</name>
    <dbReference type="NCBI Taxonomy" id="2714934"/>
    <lineage>
        <taxon>Bacteria</taxon>
        <taxon>Bacillati</taxon>
        <taxon>Actinomycetota</taxon>
        <taxon>Actinomycetes</taxon>
        <taxon>Micrococcales</taxon>
        <taxon>Microbacteriaceae</taxon>
        <taxon>Leucobacter</taxon>
    </lineage>
</organism>
<name>A0A6G8FHR7_9MICO</name>
<dbReference type="RefSeq" id="WP_166322392.1">
    <property type="nucleotide sequence ID" value="NZ_CP049934.1"/>
</dbReference>
<gene>
    <name evidence="3" type="ORF">G7067_04840</name>
</gene>
<dbReference type="EMBL" id="CP049934">
    <property type="protein sequence ID" value="QIM15898.1"/>
    <property type="molecule type" value="Genomic_DNA"/>
</dbReference>
<protein>
    <submittedName>
        <fullName evidence="3">ComF family protein</fullName>
    </submittedName>
</protein>
<dbReference type="SUPFAM" id="SSF53271">
    <property type="entry name" value="PRTase-like"/>
    <property type="match status" value="1"/>
</dbReference>
<dbReference type="Proteomes" id="UP000501387">
    <property type="component" value="Chromosome"/>
</dbReference>
<dbReference type="CDD" id="cd06223">
    <property type="entry name" value="PRTases_typeI"/>
    <property type="match status" value="1"/>
</dbReference>
<dbReference type="KEGG" id="lins:G7067_04840"/>
<evidence type="ECO:0000313" key="4">
    <source>
        <dbReference type="Proteomes" id="UP000501387"/>
    </source>
</evidence>
<keyword evidence="4" id="KW-1185">Reference proteome</keyword>
<dbReference type="InterPro" id="IPR000836">
    <property type="entry name" value="PRTase_dom"/>
</dbReference>
<dbReference type="AlphaFoldDB" id="A0A6G8FHR7"/>
<dbReference type="Pfam" id="PF00156">
    <property type="entry name" value="Pribosyltran"/>
    <property type="match status" value="1"/>
</dbReference>
<accession>A0A6G8FHR7</accession>
<evidence type="ECO:0000313" key="3">
    <source>
        <dbReference type="EMBL" id="QIM15898.1"/>
    </source>
</evidence>
<sequence length="233" mass="25509">MNNRAPPHSSISATLRELLLDLLAILWPTECVNCGAPDRDCCTRCRKELRRPGVMEAAVLGVPSYTAGVYEGPARALLVAFKHGGRVRFARPLAERLRDPLLLALGHCGKRVPLLVTIPSRPAQTRARGFRHVNMLVRLSLRTEKVQHLSALRTLRGRTGQVGLSPADRERNASRIAVRRSAARVLRGREVVLVDDVMTTGASLRAAREVLQAAGAEVVAIAVLCVALRRDTR</sequence>
<reference evidence="3 4" key="1">
    <citation type="submission" date="2020-03" db="EMBL/GenBank/DDBJ databases">
        <title>Leucobacter sp. nov., isolated from beetles.</title>
        <authorList>
            <person name="Hyun D.-W."/>
            <person name="Bae J.-W."/>
        </authorList>
    </citation>
    <scope>NUCLEOTIDE SEQUENCE [LARGE SCALE GENOMIC DNA]</scope>
    <source>
        <strain evidence="3 4">HDW9B</strain>
    </source>
</reference>
<dbReference type="Gene3D" id="3.40.50.2020">
    <property type="match status" value="1"/>
</dbReference>